<sequence>MTQYADRLRHQGILQGTYVADIRSDHGKLKGIRLQTPQGTYAVKLPKPLRYAIARELTLGAPVRVWVRSKKDSLKAIQVIPLTPQTALELPPEPASVSPRQAHRIQVCGKGSCCKRGGNALWQALKQVDAERSDIALERTGCLKHCKHGPNLRIGKTLHSRVSPAQLPMLLQRHCPQAETSPYPVSGPTHS</sequence>
<dbReference type="Proteomes" id="UP000191901">
    <property type="component" value="Chromosome"/>
</dbReference>
<evidence type="ECO:0008006" key="3">
    <source>
        <dbReference type="Google" id="ProtNLM"/>
    </source>
</evidence>
<dbReference type="EMBL" id="CP021983">
    <property type="protein sequence ID" value="ASC70568.1"/>
    <property type="molecule type" value="Genomic_DNA"/>
</dbReference>
<accession>A0A1Z3HJT8</accession>
<evidence type="ECO:0000313" key="1">
    <source>
        <dbReference type="EMBL" id="ASC70568.1"/>
    </source>
</evidence>
<dbReference type="AlphaFoldDB" id="A0A1Z3HJT8"/>
<dbReference type="KEGG" id="hhg:XM38_015080"/>
<gene>
    <name evidence="1" type="ORF">XM38_015080</name>
</gene>
<name>A0A1Z3HJT8_9CYAN</name>
<dbReference type="Gene3D" id="3.40.30.10">
    <property type="entry name" value="Glutaredoxin"/>
    <property type="match status" value="1"/>
</dbReference>
<dbReference type="InterPro" id="IPR036249">
    <property type="entry name" value="Thioredoxin-like_sf"/>
</dbReference>
<reference evidence="1 2" key="1">
    <citation type="journal article" date="2016" name="Biochim. Biophys. Acta">
        <title>Characterization of red-shifted phycobilisomes isolated from the chlorophyll f-containing cyanobacterium Halomicronema hongdechloris.</title>
        <authorList>
            <person name="Li Y."/>
            <person name="Lin Y."/>
            <person name="Garvey C.J."/>
            <person name="Birch D."/>
            <person name="Corkery R.W."/>
            <person name="Loughlin P.C."/>
            <person name="Scheer H."/>
            <person name="Willows R.D."/>
            <person name="Chen M."/>
        </authorList>
    </citation>
    <scope>NUCLEOTIDE SEQUENCE [LARGE SCALE GENOMIC DNA]</scope>
    <source>
        <strain evidence="1 2">C2206</strain>
    </source>
</reference>
<organism evidence="1 2">
    <name type="scientific">Halomicronema hongdechloris C2206</name>
    <dbReference type="NCBI Taxonomy" id="1641165"/>
    <lineage>
        <taxon>Bacteria</taxon>
        <taxon>Bacillati</taxon>
        <taxon>Cyanobacteriota</taxon>
        <taxon>Cyanophyceae</taxon>
        <taxon>Nodosilineales</taxon>
        <taxon>Nodosilineaceae</taxon>
        <taxon>Halomicronema</taxon>
    </lineage>
</organism>
<dbReference type="SUPFAM" id="SSF52833">
    <property type="entry name" value="Thioredoxin-like"/>
    <property type="match status" value="1"/>
</dbReference>
<dbReference type="OrthoDB" id="465045at2"/>
<dbReference type="Pfam" id="PF01257">
    <property type="entry name" value="2Fe-2S_thioredx"/>
    <property type="match status" value="1"/>
</dbReference>
<dbReference type="CDD" id="cd02980">
    <property type="entry name" value="TRX_Fd_family"/>
    <property type="match status" value="1"/>
</dbReference>
<protein>
    <recommendedName>
        <fullName evidence="3">(2Fe-2S) ferredoxin domain-containing protein</fullName>
    </recommendedName>
</protein>
<keyword evidence="2" id="KW-1185">Reference proteome</keyword>
<dbReference type="RefSeq" id="WP_080807291.1">
    <property type="nucleotide sequence ID" value="NZ_CP021983.2"/>
</dbReference>
<proteinExistence type="predicted"/>
<evidence type="ECO:0000313" key="2">
    <source>
        <dbReference type="Proteomes" id="UP000191901"/>
    </source>
</evidence>